<evidence type="ECO:0000313" key="4">
    <source>
        <dbReference type="EMBL" id="QJA69579.1"/>
    </source>
</evidence>
<evidence type="ECO:0000259" key="2">
    <source>
        <dbReference type="Pfam" id="PF04545"/>
    </source>
</evidence>
<evidence type="ECO:0000256" key="1">
    <source>
        <dbReference type="SAM" id="MobiDB-lite"/>
    </source>
</evidence>
<dbReference type="InterPro" id="IPR036388">
    <property type="entry name" value="WH-like_DNA-bd_sf"/>
</dbReference>
<evidence type="ECO:0000313" key="3">
    <source>
        <dbReference type="EMBL" id="QJA58150.1"/>
    </source>
</evidence>
<dbReference type="EMBL" id="MT141310">
    <property type="protein sequence ID" value="QJA58150.1"/>
    <property type="molecule type" value="Genomic_DNA"/>
</dbReference>
<reference evidence="3" key="1">
    <citation type="submission" date="2020-03" db="EMBL/GenBank/DDBJ databases">
        <title>The deep terrestrial virosphere.</title>
        <authorList>
            <person name="Holmfeldt K."/>
            <person name="Nilsson E."/>
            <person name="Simone D."/>
            <person name="Lopez-Fernandez M."/>
            <person name="Wu X."/>
            <person name="de Brujin I."/>
            <person name="Lundin D."/>
            <person name="Andersson A."/>
            <person name="Bertilsson S."/>
            <person name="Dopson M."/>
        </authorList>
    </citation>
    <scope>NUCLEOTIDE SEQUENCE</scope>
    <source>
        <strain evidence="4">MM415A04480</strain>
        <strain evidence="3">MM415B01497</strain>
    </source>
</reference>
<name>A0A6M3IKM3_9ZZZZ</name>
<organism evidence="3">
    <name type="scientific">viral metagenome</name>
    <dbReference type="NCBI Taxonomy" id="1070528"/>
    <lineage>
        <taxon>unclassified sequences</taxon>
        <taxon>metagenomes</taxon>
        <taxon>organismal metagenomes</taxon>
    </lineage>
</organism>
<dbReference type="InterPro" id="IPR013324">
    <property type="entry name" value="RNA_pol_sigma_r3/r4-like"/>
</dbReference>
<dbReference type="PRINTS" id="PR00046">
    <property type="entry name" value="SIGMA70FCT"/>
</dbReference>
<dbReference type="Gene3D" id="1.10.10.10">
    <property type="entry name" value="Winged helix-like DNA-binding domain superfamily/Winged helix DNA-binding domain"/>
    <property type="match status" value="1"/>
</dbReference>
<feature type="region of interest" description="Disordered" evidence="1">
    <location>
        <begin position="42"/>
        <end position="78"/>
    </location>
</feature>
<feature type="compositionally biased region" description="Basic residues" evidence="1">
    <location>
        <begin position="49"/>
        <end position="69"/>
    </location>
</feature>
<proteinExistence type="predicted"/>
<dbReference type="EMBL" id="MT141718">
    <property type="protein sequence ID" value="QJA69579.1"/>
    <property type="molecule type" value="Genomic_DNA"/>
</dbReference>
<dbReference type="AlphaFoldDB" id="A0A6M3IKM3"/>
<protein>
    <submittedName>
        <fullName evidence="3">Putative sigma-70 region domain containing protein</fullName>
    </submittedName>
</protein>
<dbReference type="GO" id="GO:0003700">
    <property type="term" value="F:DNA-binding transcription factor activity"/>
    <property type="evidence" value="ECO:0007669"/>
    <property type="project" value="InterPro"/>
</dbReference>
<dbReference type="GO" id="GO:0006352">
    <property type="term" value="P:DNA-templated transcription initiation"/>
    <property type="evidence" value="ECO:0007669"/>
    <property type="project" value="InterPro"/>
</dbReference>
<dbReference type="InterPro" id="IPR000943">
    <property type="entry name" value="RNA_pol_sigma70"/>
</dbReference>
<dbReference type="InterPro" id="IPR007630">
    <property type="entry name" value="RNA_pol_sigma70_r4"/>
</dbReference>
<feature type="domain" description="RNA polymerase sigma-70 region 4" evidence="2">
    <location>
        <begin position="89"/>
        <end position="118"/>
    </location>
</feature>
<dbReference type="Pfam" id="PF04545">
    <property type="entry name" value="Sigma70_r4"/>
    <property type="match status" value="1"/>
</dbReference>
<gene>
    <name evidence="4" type="ORF">MM415A04480_0003</name>
    <name evidence="3" type="ORF">MM415B01497_0020</name>
</gene>
<accession>A0A6M3IKM3</accession>
<sequence>MPVGHYPHAPSTHKCCKLCGQWFIGYASTKYCPSPSCQEYKRSNVHGNANRRARTKAAAKKSKASRKKPPSPIAPRPHIPVGKYGLAVMTLDEIGLELGITGERVRQIERIALEKFREAWSRMEREID</sequence>
<dbReference type="SUPFAM" id="SSF88659">
    <property type="entry name" value="Sigma3 and sigma4 domains of RNA polymerase sigma factors"/>
    <property type="match status" value="1"/>
</dbReference>